<keyword evidence="3" id="KW-1185">Reference proteome</keyword>
<feature type="region of interest" description="Disordered" evidence="1">
    <location>
        <begin position="23"/>
        <end position="72"/>
    </location>
</feature>
<reference evidence="2" key="1">
    <citation type="submission" date="2023-01" db="EMBL/GenBank/DDBJ databases">
        <authorList>
            <person name="Van Ghelder C."/>
            <person name="Rancurel C."/>
        </authorList>
    </citation>
    <scope>NUCLEOTIDE SEQUENCE</scope>
    <source>
        <strain evidence="2">CNCM I-4278</strain>
    </source>
</reference>
<evidence type="ECO:0000313" key="3">
    <source>
        <dbReference type="Proteomes" id="UP001152607"/>
    </source>
</evidence>
<organism evidence="2 3">
    <name type="scientific">Periconia digitata</name>
    <dbReference type="NCBI Taxonomy" id="1303443"/>
    <lineage>
        <taxon>Eukaryota</taxon>
        <taxon>Fungi</taxon>
        <taxon>Dikarya</taxon>
        <taxon>Ascomycota</taxon>
        <taxon>Pezizomycotina</taxon>
        <taxon>Dothideomycetes</taxon>
        <taxon>Pleosporomycetidae</taxon>
        <taxon>Pleosporales</taxon>
        <taxon>Massarineae</taxon>
        <taxon>Periconiaceae</taxon>
        <taxon>Periconia</taxon>
    </lineage>
</organism>
<feature type="compositionally biased region" description="Polar residues" evidence="1">
    <location>
        <begin position="26"/>
        <end position="36"/>
    </location>
</feature>
<comment type="caution">
    <text evidence="2">The sequence shown here is derived from an EMBL/GenBank/DDBJ whole genome shotgun (WGS) entry which is preliminary data.</text>
</comment>
<evidence type="ECO:0000256" key="1">
    <source>
        <dbReference type="SAM" id="MobiDB-lite"/>
    </source>
</evidence>
<dbReference type="Proteomes" id="UP001152607">
    <property type="component" value="Unassembled WGS sequence"/>
</dbReference>
<protein>
    <submittedName>
        <fullName evidence="2">Uncharacterized protein</fullName>
    </submittedName>
</protein>
<name>A0A9W4UI37_9PLEO</name>
<accession>A0A9W4UI37</accession>
<sequence length="139" mass="15603">MLVLGWVAQLMRGTVRDSKQRIHRTATGSSNPQTTLHHAKSHKTSYYSKHPQAPSPDIPEFPRHITSPHGLLGPPIRPPDGLCQLSVHDQNADAYSNVCLHTLPTKPPYSITFAKFPMQPSSSLYLYCDWISRVTLTFQ</sequence>
<dbReference type="AlphaFoldDB" id="A0A9W4UI37"/>
<evidence type="ECO:0000313" key="2">
    <source>
        <dbReference type="EMBL" id="CAI6336400.1"/>
    </source>
</evidence>
<proteinExistence type="predicted"/>
<gene>
    <name evidence="2" type="ORF">PDIGIT_LOCUS9499</name>
</gene>
<dbReference type="EMBL" id="CAOQHR010000006">
    <property type="protein sequence ID" value="CAI6336400.1"/>
    <property type="molecule type" value="Genomic_DNA"/>
</dbReference>